<gene>
    <name evidence="4" type="ORF">SAMN04489841_2956</name>
</gene>
<evidence type="ECO:0000313" key="4">
    <source>
        <dbReference type="EMBL" id="SER10344.1"/>
    </source>
</evidence>
<accession>A0A1H9LG31</accession>
<dbReference type="PANTHER" id="PTHR48081">
    <property type="entry name" value="AB HYDROLASE SUPERFAMILY PROTEIN C4A8.06C"/>
    <property type="match status" value="1"/>
</dbReference>
<name>A0A1H9LG31_9EURY</name>
<comment type="similarity">
    <text evidence="1">Belongs to the 'GDXG' lipolytic enzyme family.</text>
</comment>
<dbReference type="STRING" id="1186196.SAMN04489841_2956"/>
<dbReference type="InterPro" id="IPR013094">
    <property type="entry name" value="AB_hydrolase_3"/>
</dbReference>
<dbReference type="Gene3D" id="3.40.50.1820">
    <property type="entry name" value="alpha/beta hydrolase"/>
    <property type="match status" value="1"/>
</dbReference>
<organism evidence="4 5">
    <name type="scientific">Natrinema salaciae</name>
    <dbReference type="NCBI Taxonomy" id="1186196"/>
    <lineage>
        <taxon>Archaea</taxon>
        <taxon>Methanobacteriati</taxon>
        <taxon>Methanobacteriota</taxon>
        <taxon>Stenosarchaea group</taxon>
        <taxon>Halobacteria</taxon>
        <taxon>Halobacteriales</taxon>
        <taxon>Natrialbaceae</taxon>
        <taxon>Natrinema</taxon>
    </lineage>
</organism>
<keyword evidence="2" id="KW-0378">Hydrolase</keyword>
<protein>
    <submittedName>
        <fullName evidence="4">Acetyl esterase</fullName>
    </submittedName>
</protein>
<dbReference type="InterPro" id="IPR033140">
    <property type="entry name" value="Lipase_GDXG_put_SER_AS"/>
</dbReference>
<dbReference type="PROSITE" id="PS01174">
    <property type="entry name" value="LIPASE_GDXG_SER"/>
    <property type="match status" value="1"/>
</dbReference>
<sequence>MTPDSAAEPHPDVQAFLELYESLDTPSFDEVSPEEARRMFDEMQVTEEPDIELESVEDRTIDGPHGDLPIRIYDPGTEGEDRPLLLYIHGGGWVIGSIDTHDGTCRKLAADSGYPVVSVDYGLAPEHPFPGGLRDCYAALEWVADAADELNADPGKLVVAGDSAGGNLATGLSLFVRDHGGPEIAYQLLIYPSTGKVTETDAYEENGEGYMLTNDDMAWFRDHRFEREMDQGNVYATPQLAHDLSDLPPATVVTAGFDPLRDDGANLVERLEDDGVPVEHHHYDDVIHGFFGMISDPVDLDRAHEAHADAVSDLEAALE</sequence>
<dbReference type="GO" id="GO:0016787">
    <property type="term" value="F:hydrolase activity"/>
    <property type="evidence" value="ECO:0007669"/>
    <property type="project" value="UniProtKB-KW"/>
</dbReference>
<dbReference type="Proteomes" id="UP000199114">
    <property type="component" value="Unassembled WGS sequence"/>
</dbReference>
<evidence type="ECO:0000256" key="2">
    <source>
        <dbReference type="ARBA" id="ARBA00022801"/>
    </source>
</evidence>
<evidence type="ECO:0000256" key="1">
    <source>
        <dbReference type="ARBA" id="ARBA00010515"/>
    </source>
</evidence>
<dbReference type="EMBL" id="FOFD01000004">
    <property type="protein sequence ID" value="SER10344.1"/>
    <property type="molecule type" value="Genomic_DNA"/>
</dbReference>
<reference evidence="5" key="1">
    <citation type="submission" date="2016-10" db="EMBL/GenBank/DDBJ databases">
        <authorList>
            <person name="Varghese N."/>
            <person name="Submissions S."/>
        </authorList>
    </citation>
    <scope>NUCLEOTIDE SEQUENCE [LARGE SCALE GENOMIC DNA]</scope>
    <source>
        <strain evidence="5">DSM 25055</strain>
    </source>
</reference>
<dbReference type="AlphaFoldDB" id="A0A1H9LG31"/>
<dbReference type="InterPro" id="IPR002168">
    <property type="entry name" value="Lipase_GDXG_HIS_AS"/>
</dbReference>
<dbReference type="InterPro" id="IPR050300">
    <property type="entry name" value="GDXG_lipolytic_enzyme"/>
</dbReference>
<dbReference type="FunFam" id="3.40.50.1820:FF:000089">
    <property type="entry name" value="Alpha/beta hydrolase"/>
    <property type="match status" value="1"/>
</dbReference>
<dbReference type="OrthoDB" id="33195at2157"/>
<dbReference type="RefSeq" id="WP_175480155.1">
    <property type="nucleotide sequence ID" value="NZ_FOFD01000004.1"/>
</dbReference>
<dbReference type="PROSITE" id="PS01173">
    <property type="entry name" value="LIPASE_GDXG_HIS"/>
    <property type="match status" value="1"/>
</dbReference>
<evidence type="ECO:0000313" key="5">
    <source>
        <dbReference type="Proteomes" id="UP000199114"/>
    </source>
</evidence>
<dbReference type="InterPro" id="IPR029058">
    <property type="entry name" value="AB_hydrolase_fold"/>
</dbReference>
<dbReference type="PANTHER" id="PTHR48081:SF8">
    <property type="entry name" value="ALPHA_BETA HYDROLASE FOLD-3 DOMAIN-CONTAINING PROTEIN-RELATED"/>
    <property type="match status" value="1"/>
</dbReference>
<evidence type="ECO:0000259" key="3">
    <source>
        <dbReference type="Pfam" id="PF07859"/>
    </source>
</evidence>
<keyword evidence="5" id="KW-1185">Reference proteome</keyword>
<proteinExistence type="inferred from homology"/>
<dbReference type="SUPFAM" id="SSF53474">
    <property type="entry name" value="alpha/beta-Hydrolases"/>
    <property type="match status" value="1"/>
</dbReference>
<feature type="domain" description="Alpha/beta hydrolase fold-3" evidence="3">
    <location>
        <begin position="85"/>
        <end position="291"/>
    </location>
</feature>
<dbReference type="Pfam" id="PF07859">
    <property type="entry name" value="Abhydrolase_3"/>
    <property type="match status" value="1"/>
</dbReference>